<protein>
    <recommendedName>
        <fullName evidence="4">Lipoprotein</fullName>
    </recommendedName>
</protein>
<dbReference type="RefSeq" id="WP_018589465.1">
    <property type="nucleotide sequence ID" value="NZ_CP117523.1"/>
</dbReference>
<evidence type="ECO:0008006" key="4">
    <source>
        <dbReference type="Google" id="ProtNLM"/>
    </source>
</evidence>
<dbReference type="PROSITE" id="PS51257">
    <property type="entry name" value="PROKAR_LIPOPROTEIN"/>
    <property type="match status" value="1"/>
</dbReference>
<reference evidence="2 3" key="1">
    <citation type="journal article" date="2023" name="PLoS ONE">
        <title>Genome-based metabolic and phylogenomic analysis of three Terrisporobacter species.</title>
        <authorList>
            <person name="Boer T."/>
            <person name="Bengelsdorf F.R."/>
            <person name="Bomeke M."/>
            <person name="Daniel R."/>
            <person name="Poehlein A."/>
        </authorList>
    </citation>
    <scope>NUCLEOTIDE SEQUENCE [LARGE SCALE GENOMIC DNA]</scope>
    <source>
        <strain evidence="2 3">DSM 1288</strain>
    </source>
</reference>
<evidence type="ECO:0000313" key="2">
    <source>
        <dbReference type="EMBL" id="WWD83011.1"/>
    </source>
</evidence>
<organism evidence="2 3">
    <name type="scientific">Terrisporobacter glycolicus ATCC 14880 = DSM 1288</name>
    <dbReference type="NCBI Taxonomy" id="1121315"/>
    <lineage>
        <taxon>Bacteria</taxon>
        <taxon>Bacillati</taxon>
        <taxon>Bacillota</taxon>
        <taxon>Clostridia</taxon>
        <taxon>Peptostreptococcales</taxon>
        <taxon>Peptostreptococcaceae</taxon>
        <taxon>Terrisporobacter</taxon>
    </lineage>
</organism>
<dbReference type="Proteomes" id="UP001348492">
    <property type="component" value="Chromosome"/>
</dbReference>
<keyword evidence="3" id="KW-1185">Reference proteome</keyword>
<name>A0ABZ2ESZ6_9FIRM</name>
<evidence type="ECO:0000256" key="1">
    <source>
        <dbReference type="SAM" id="SignalP"/>
    </source>
</evidence>
<feature type="chain" id="PRO_5045152473" description="Lipoprotein" evidence="1">
    <location>
        <begin position="20"/>
        <end position="196"/>
    </location>
</feature>
<sequence length="196" mass="22222">MKKFLTLTLSLLLLFTAVACSNKTKTETKTGTKTETTDKVADKTYLNTYTGLYDKNLGTLSDYNMYTDVNTVTNTYKEKKYPGNEKYLNDVKAAYKDSKEKIQAFVDGLKNDGKTEDSELKKMHESLIAEGEKSIKDIDAKIAKLDKISKDDYNKTQDEFIKLVDDTVRAGENVTNNFVKMLKDMDTKLGITRNTK</sequence>
<dbReference type="EMBL" id="CP117523">
    <property type="protein sequence ID" value="WWD83011.1"/>
    <property type="molecule type" value="Genomic_DNA"/>
</dbReference>
<evidence type="ECO:0000313" key="3">
    <source>
        <dbReference type="Proteomes" id="UP001348492"/>
    </source>
</evidence>
<accession>A0ABZ2ESZ6</accession>
<feature type="signal peptide" evidence="1">
    <location>
        <begin position="1"/>
        <end position="19"/>
    </location>
</feature>
<gene>
    <name evidence="2" type="ORF">TEGL_14110</name>
</gene>
<proteinExistence type="predicted"/>
<keyword evidence="1" id="KW-0732">Signal</keyword>